<dbReference type="Gene3D" id="1.10.510.10">
    <property type="entry name" value="Transferase(Phosphotransferase) domain 1"/>
    <property type="match status" value="1"/>
</dbReference>
<dbReference type="InterPro" id="IPR045272">
    <property type="entry name" value="ANXUR1/2-like"/>
</dbReference>
<organism evidence="1 2">
    <name type="scientific">Acer yangbiense</name>
    <dbReference type="NCBI Taxonomy" id="1000413"/>
    <lineage>
        <taxon>Eukaryota</taxon>
        <taxon>Viridiplantae</taxon>
        <taxon>Streptophyta</taxon>
        <taxon>Embryophyta</taxon>
        <taxon>Tracheophyta</taxon>
        <taxon>Spermatophyta</taxon>
        <taxon>Magnoliopsida</taxon>
        <taxon>eudicotyledons</taxon>
        <taxon>Gunneridae</taxon>
        <taxon>Pentapetalae</taxon>
        <taxon>rosids</taxon>
        <taxon>malvids</taxon>
        <taxon>Sapindales</taxon>
        <taxon>Sapindaceae</taxon>
        <taxon>Hippocastanoideae</taxon>
        <taxon>Acereae</taxon>
        <taxon>Acer</taxon>
    </lineage>
</organism>
<keyword evidence="2" id="KW-1185">Reference proteome</keyword>
<dbReference type="PANTHER" id="PTHR27003">
    <property type="entry name" value="OS07G0166700 PROTEIN"/>
    <property type="match status" value="1"/>
</dbReference>
<gene>
    <name evidence="1" type="ORF">EZV62_015613</name>
</gene>
<dbReference type="InterPro" id="IPR011009">
    <property type="entry name" value="Kinase-like_dom_sf"/>
</dbReference>
<sequence>MELPPSSEARSGAQSACCGKQSSSNIWRQQEIIGKHQTYLLVAYSFGVVLFEIICARPALDTTLADEEWNLADWAKKCHQKGVHDQIMDPYLKGKIALECLKTYTETALKCVSNRGIERPSMGEVRWNLEFALHLQESGKMDIQEGSSSTGVLSDHGSKRRLKTSDLFVSCLLLE</sequence>
<dbReference type="Proteomes" id="UP000323000">
    <property type="component" value="Chromosome 7"/>
</dbReference>
<dbReference type="EMBL" id="VAHF01000007">
    <property type="protein sequence ID" value="TXG57784.1"/>
    <property type="molecule type" value="Genomic_DNA"/>
</dbReference>
<dbReference type="OrthoDB" id="4062651at2759"/>
<evidence type="ECO:0000313" key="1">
    <source>
        <dbReference type="EMBL" id="TXG57784.1"/>
    </source>
</evidence>
<protein>
    <recommendedName>
        <fullName evidence="3">Serine-threonine/tyrosine-protein kinase catalytic domain-containing protein</fullName>
    </recommendedName>
</protein>
<dbReference type="SUPFAM" id="SSF56112">
    <property type="entry name" value="Protein kinase-like (PK-like)"/>
    <property type="match status" value="1"/>
</dbReference>
<evidence type="ECO:0008006" key="3">
    <source>
        <dbReference type="Google" id="ProtNLM"/>
    </source>
</evidence>
<comment type="caution">
    <text evidence="1">The sequence shown here is derived from an EMBL/GenBank/DDBJ whole genome shotgun (WGS) entry which is preliminary data.</text>
</comment>
<proteinExistence type="predicted"/>
<accession>A0A5C7HLM0</accession>
<evidence type="ECO:0000313" key="2">
    <source>
        <dbReference type="Proteomes" id="UP000323000"/>
    </source>
</evidence>
<dbReference type="GO" id="GO:0004714">
    <property type="term" value="F:transmembrane receptor protein tyrosine kinase activity"/>
    <property type="evidence" value="ECO:0007669"/>
    <property type="project" value="InterPro"/>
</dbReference>
<dbReference type="GO" id="GO:0009506">
    <property type="term" value="C:plasmodesma"/>
    <property type="evidence" value="ECO:0007669"/>
    <property type="project" value="TreeGrafter"/>
</dbReference>
<name>A0A5C7HLM0_9ROSI</name>
<dbReference type="GO" id="GO:0005886">
    <property type="term" value="C:plasma membrane"/>
    <property type="evidence" value="ECO:0007669"/>
    <property type="project" value="TreeGrafter"/>
</dbReference>
<dbReference type="AlphaFoldDB" id="A0A5C7HLM0"/>
<reference evidence="2" key="1">
    <citation type="journal article" date="2019" name="Gigascience">
        <title>De novo genome assembly of the endangered Acer yangbiense, a plant species with extremely small populations endemic to Yunnan Province, China.</title>
        <authorList>
            <person name="Yang J."/>
            <person name="Wariss H.M."/>
            <person name="Tao L."/>
            <person name="Zhang R."/>
            <person name="Yun Q."/>
            <person name="Hollingsworth P."/>
            <person name="Dao Z."/>
            <person name="Luo G."/>
            <person name="Guo H."/>
            <person name="Ma Y."/>
            <person name="Sun W."/>
        </authorList>
    </citation>
    <scope>NUCLEOTIDE SEQUENCE [LARGE SCALE GENOMIC DNA]</scope>
    <source>
        <strain evidence="2">cv. Malutang</strain>
    </source>
</reference>
<dbReference type="PANTHER" id="PTHR27003:SF460">
    <property type="entry name" value="RECEPTOR-LIKE PROTEIN KINASE FERONIA"/>
    <property type="match status" value="1"/>
</dbReference>